<evidence type="ECO:0000313" key="2">
    <source>
        <dbReference type="Proteomes" id="UP000663836"/>
    </source>
</evidence>
<protein>
    <submittedName>
        <fullName evidence="1">Uncharacterized protein</fullName>
    </submittedName>
</protein>
<gene>
    <name evidence="1" type="ORF">JBS370_LOCUS32173</name>
</gene>
<comment type="caution">
    <text evidence="1">The sequence shown here is derived from an EMBL/GenBank/DDBJ whole genome shotgun (WGS) entry which is preliminary data.</text>
</comment>
<organism evidence="1 2">
    <name type="scientific">Rotaria sordida</name>
    <dbReference type="NCBI Taxonomy" id="392033"/>
    <lineage>
        <taxon>Eukaryota</taxon>
        <taxon>Metazoa</taxon>
        <taxon>Spiralia</taxon>
        <taxon>Gnathifera</taxon>
        <taxon>Rotifera</taxon>
        <taxon>Eurotatoria</taxon>
        <taxon>Bdelloidea</taxon>
        <taxon>Philodinida</taxon>
        <taxon>Philodinidae</taxon>
        <taxon>Rotaria</taxon>
    </lineage>
</organism>
<evidence type="ECO:0000313" key="1">
    <source>
        <dbReference type="EMBL" id="CAF4110489.1"/>
    </source>
</evidence>
<dbReference type="Proteomes" id="UP000663836">
    <property type="component" value="Unassembled WGS sequence"/>
</dbReference>
<sequence length="245" mass="28234">MPRDFVVQYAPYLRTTLNIVRIMLSSGRFVLSKNGSALPSEFNTPEEKETIKQQLHLVEALINKFDNKRTRPGASMADVEKSRGVPLQEVELSELETYLELADNQCTLGNLYRAIAVNGFVLWVCLEHYNNISFNNEMRKYIKDFLAMGALVHAAKERNTLTHLEFYNSQMTEDDMAQLQSLYSDGTLIQLVFSEQTRWNIMLKETNEETRRDDKYIETIQSYTSCRTILLGFVNDNSSVQCEDS</sequence>
<dbReference type="AlphaFoldDB" id="A0A819VKZ2"/>
<proteinExistence type="predicted"/>
<name>A0A819VKZ2_9BILA</name>
<accession>A0A819VKZ2</accession>
<dbReference type="EMBL" id="CAJOBD010008348">
    <property type="protein sequence ID" value="CAF4110489.1"/>
    <property type="molecule type" value="Genomic_DNA"/>
</dbReference>
<reference evidence="1" key="1">
    <citation type="submission" date="2021-02" db="EMBL/GenBank/DDBJ databases">
        <authorList>
            <person name="Nowell W R."/>
        </authorList>
    </citation>
    <scope>NUCLEOTIDE SEQUENCE</scope>
</reference>